<dbReference type="Pfam" id="PF22721">
    <property type="entry name" value="TBP-TOTE"/>
    <property type="match status" value="1"/>
</dbReference>
<dbReference type="InterPro" id="IPR002156">
    <property type="entry name" value="RNaseH_domain"/>
</dbReference>
<dbReference type="Pfam" id="PF13604">
    <property type="entry name" value="AAA_30"/>
    <property type="match status" value="1"/>
</dbReference>
<dbReference type="PROSITE" id="PS50879">
    <property type="entry name" value="RNASE_H_1"/>
    <property type="match status" value="1"/>
</dbReference>
<dbReference type="InterPro" id="IPR036397">
    <property type="entry name" value="RNaseH_sf"/>
</dbReference>
<dbReference type="CDD" id="cd18809">
    <property type="entry name" value="SF1_C_RecD"/>
    <property type="match status" value="1"/>
</dbReference>
<dbReference type="Pfam" id="PF00075">
    <property type="entry name" value="RNase_H"/>
    <property type="match status" value="1"/>
</dbReference>
<sequence>MFFNTNFEDKKYAIETLEDFINNLLDFLIISGSAGTGKTFLISKYAQYLNKKNINFVLLAPTGRAAKILSEKSGFEAKTIHSEIYSFTNMEIKEKNDELKIYFSLNINKSDKTIYIVDESSMISDVTNNNFLVFGSGKLLTDLITHIKYGKHNKIIFVGDNYQLPPVNSSFSPALDEFYLKEKFHLDGKKITLDKVVRQKSDSFILKNALLIKKHIQNNNFFDLNLSLSNDFVETPNLISQYDVNNTNNNIIICSTNKKALEYNKKIRKMKNLKQTFEIGDILLNTRNVHFQNQTILNGEFFEVLDIISNEKQSIYLRGKKPIDLIFYDLKLKNILTNNVIKFKVLANSLYTKSTSERDLQIALIVLTKNMVGNIKNNELHKHLENNPYFNALYVKYGYAITTHKAQGGEWENVYVDTEFYNSLKSKEYFKWLYTSITRAKKKVYITPLQINSIENNNIKISDKYVIKSKIKIPVENEKLNKECSKVIHNKLIKNITSYNFKIISIKHFDYQEVYYLQKDNKYLKIQVFYNKKCDITRIILSEATSEKIVKDFLNIFNAKNKNYNNTINNNQNYDCIKAFVDGSYDDNLKKFGSGLVIVKKNRIEKYCKNYSITKFIESRNVSGEIFATLLAFEYAKQENLKCIEINYDYEGIEKWALGYWKTKKEISKFYKERYDYYSKFVNIKFKKIQAHSGNKYNDLADKLAKEAIYNNCKSIKYEIKI</sequence>
<dbReference type="Proteomes" id="UP000242616">
    <property type="component" value="Unassembled WGS sequence"/>
</dbReference>
<organism evidence="2 3">
    <name type="scientific">Thermosipho affectus</name>
    <dbReference type="NCBI Taxonomy" id="660294"/>
    <lineage>
        <taxon>Bacteria</taxon>
        <taxon>Thermotogati</taxon>
        <taxon>Thermotogota</taxon>
        <taxon>Thermotogae</taxon>
        <taxon>Thermotogales</taxon>
        <taxon>Fervidobacteriaceae</taxon>
        <taxon>Thermosipho</taxon>
    </lineage>
</organism>
<keyword evidence="3" id="KW-1185">Reference proteome</keyword>
<dbReference type="SUPFAM" id="SSF52540">
    <property type="entry name" value="P-loop containing nucleoside triphosphate hydrolases"/>
    <property type="match status" value="1"/>
</dbReference>
<dbReference type="Gene3D" id="3.30.420.10">
    <property type="entry name" value="Ribonuclease H-like superfamily/Ribonuclease H"/>
    <property type="match status" value="1"/>
</dbReference>
<dbReference type="Gene3D" id="3.40.50.300">
    <property type="entry name" value="P-loop containing nucleotide triphosphate hydrolases"/>
    <property type="match status" value="2"/>
</dbReference>
<name>A0ABX3IJS0_9BACT</name>
<dbReference type="InterPro" id="IPR027785">
    <property type="entry name" value="UvrD-like_helicase_C"/>
</dbReference>
<reference evidence="2 3" key="1">
    <citation type="submission" date="2015-06" db="EMBL/GenBank/DDBJ databases">
        <title>Genome sequencing of Thermotogales isolates from hydrothermal vents.</title>
        <authorList>
            <person name="Haverkamp T.H."/>
            <person name="Kublanov I.V."/>
            <person name="Nesbo C.L."/>
        </authorList>
    </citation>
    <scope>NUCLEOTIDE SEQUENCE [LARGE SCALE GENOMIC DNA]</scope>
    <source>
        <strain evidence="3">ik275mar</strain>
    </source>
</reference>
<protein>
    <recommendedName>
        <fullName evidence="1">RNase H type-1 domain-containing protein</fullName>
    </recommendedName>
</protein>
<dbReference type="CDD" id="cd17933">
    <property type="entry name" value="DEXSc_RecD-like"/>
    <property type="match status" value="1"/>
</dbReference>
<dbReference type="EMBL" id="LBFC01000002">
    <property type="protein sequence ID" value="ONN28067.1"/>
    <property type="molecule type" value="Genomic_DNA"/>
</dbReference>
<feature type="domain" description="RNase H type-1" evidence="1">
    <location>
        <begin position="573"/>
        <end position="710"/>
    </location>
</feature>
<dbReference type="InterPro" id="IPR012337">
    <property type="entry name" value="RNaseH-like_sf"/>
</dbReference>
<dbReference type="SUPFAM" id="SSF53098">
    <property type="entry name" value="Ribonuclease H-like"/>
    <property type="match status" value="1"/>
</dbReference>
<comment type="caution">
    <text evidence="2">The sequence shown here is derived from an EMBL/GenBank/DDBJ whole genome shotgun (WGS) entry which is preliminary data.</text>
</comment>
<dbReference type="RefSeq" id="WP_077197720.1">
    <property type="nucleotide sequence ID" value="NZ_LBFC01000002.1"/>
</dbReference>
<evidence type="ECO:0000313" key="2">
    <source>
        <dbReference type="EMBL" id="ONN28067.1"/>
    </source>
</evidence>
<evidence type="ECO:0000313" key="3">
    <source>
        <dbReference type="Proteomes" id="UP000242616"/>
    </source>
</evidence>
<gene>
    <name evidence="2" type="ORF">XJ44_00545</name>
</gene>
<dbReference type="CDD" id="cd09277">
    <property type="entry name" value="RNase_HI_bacteria_like"/>
    <property type="match status" value="1"/>
</dbReference>
<evidence type="ECO:0000259" key="1">
    <source>
        <dbReference type="PROSITE" id="PS50879"/>
    </source>
</evidence>
<dbReference type="InterPro" id="IPR027417">
    <property type="entry name" value="P-loop_NTPase"/>
</dbReference>
<dbReference type="Pfam" id="PF13538">
    <property type="entry name" value="UvrD_C_2"/>
    <property type="match status" value="1"/>
</dbReference>
<accession>A0ABX3IJS0</accession>
<dbReference type="InterPro" id="IPR054572">
    <property type="entry name" value="TBP-TOTE"/>
</dbReference>
<proteinExistence type="predicted"/>